<keyword evidence="11 12" id="KW-0472">Membrane</keyword>
<evidence type="ECO:0000256" key="7">
    <source>
        <dbReference type="ARBA" id="ARBA00022692"/>
    </source>
</evidence>
<dbReference type="AlphaFoldDB" id="A0A9N8EX15"/>
<evidence type="ECO:0000256" key="6">
    <source>
        <dbReference type="ARBA" id="ARBA00022670"/>
    </source>
</evidence>
<gene>
    <name evidence="15" type="ORF">SEMRO_1805_G298850.1</name>
</gene>
<evidence type="ECO:0000256" key="12">
    <source>
        <dbReference type="SAM" id="Phobius"/>
    </source>
</evidence>
<dbReference type="PANTHER" id="PTHR31412">
    <property type="entry name" value="ZINC METALLOPROTEASE EGY1"/>
    <property type="match status" value="1"/>
</dbReference>
<feature type="transmembrane region" description="Helical" evidence="12">
    <location>
        <begin position="504"/>
        <end position="524"/>
    </location>
</feature>
<keyword evidence="10 12" id="KW-1133">Transmembrane helix</keyword>
<dbReference type="EMBL" id="CAICTM010001803">
    <property type="protein sequence ID" value="CAB9526295.1"/>
    <property type="molecule type" value="Genomic_DNA"/>
</dbReference>
<dbReference type="InterPro" id="IPR044838">
    <property type="entry name" value="EGY1-like"/>
</dbReference>
<sequence>MRVNSLALIFFCVPPCLAWLPGPGLVSPTNRIRQKHSQWSPITLYQSESSSLTEDTDEERSITEKETLLRQRDDAQAVLDRLVSLKGVLELDDPLLSMENYQRQVSQIEEQVQQLEMEIVPPAGLTMEEFQAAMALFFQMPFSVRYAFCQALELENPGKAAADLKQLPNIVTLLYQQRIQLTPQRLQDALATVQARQVVSSIKMSLVGDADATTSNTQSTSNDDFPKTLQDLFGEAGKSEEEMKLENTVNNVLGRVTRKEGMEVTKSNLDRVMKALGKETFVVSGTEKIPGGYVIRGKNTKPSGAELIEAIDAKLPEDFPAQVSLMDDVTDPDLMGGDPVLVLLNKDFSTETSGLLTFLCSLTALSSAFAYCVGVYGSNEVVTAALSEANAVQDAGGISLFTDRVLDVFLPLMCLQVWHELGHFSVAKLYKMEMGLPILLPFWSLPFMGAKTDLIASPPNKSALFDFAIAGPLAGLLGSVGLLAGGLVLTATADASTLQYYPSLPISLVTTSTLGGSMVDYFLGGGVVGVDNRFITMQDPSTAIFMHPVAVAGYCGVLINALQLLPLGSTDGGRMSLAIFGRYGQTFVGALVWVSLLIATLTLERPDILIAAWVVNNFVQNDLEIPCRDETDELSIPRVLAAVSLWFVTVLAITPLSQ</sequence>
<dbReference type="PANTHER" id="PTHR31412:SF0">
    <property type="entry name" value="ZINC METALLOPROTEASE EGY1, CHLOROPLASTIC-RELATED"/>
    <property type="match status" value="1"/>
</dbReference>
<keyword evidence="15" id="KW-0482">Metalloprotease</keyword>
<comment type="subcellular location">
    <subcellularLocation>
        <location evidence="1">Membrane</location>
        <topology evidence="1">Multi-pass membrane protein</topology>
    </subcellularLocation>
    <subcellularLocation>
        <location evidence="2">Plastid</location>
        <location evidence="2">Chloroplast</location>
    </subcellularLocation>
</comment>
<keyword evidence="13" id="KW-0732">Signal</keyword>
<evidence type="ECO:0000256" key="9">
    <source>
        <dbReference type="ARBA" id="ARBA00022946"/>
    </source>
</evidence>
<dbReference type="GO" id="GO:0006508">
    <property type="term" value="P:proteolysis"/>
    <property type="evidence" value="ECO:0007669"/>
    <property type="project" value="UniProtKB-KW"/>
</dbReference>
<feature type="signal peptide" evidence="13">
    <location>
        <begin position="1"/>
        <end position="18"/>
    </location>
</feature>
<evidence type="ECO:0000256" key="13">
    <source>
        <dbReference type="SAM" id="SignalP"/>
    </source>
</evidence>
<dbReference type="GO" id="GO:0008237">
    <property type="term" value="F:metallopeptidase activity"/>
    <property type="evidence" value="ECO:0007669"/>
    <property type="project" value="UniProtKB-KW"/>
</dbReference>
<feature type="chain" id="PRO_5040244994" evidence="13">
    <location>
        <begin position="19"/>
        <end position="658"/>
    </location>
</feature>
<evidence type="ECO:0000313" key="16">
    <source>
        <dbReference type="Proteomes" id="UP001153069"/>
    </source>
</evidence>
<dbReference type="OrthoDB" id="195057at2759"/>
<feature type="transmembrane region" description="Helical" evidence="12">
    <location>
        <begin position="639"/>
        <end position="657"/>
    </location>
</feature>
<evidence type="ECO:0000259" key="14">
    <source>
        <dbReference type="Pfam" id="PF02163"/>
    </source>
</evidence>
<evidence type="ECO:0000256" key="11">
    <source>
        <dbReference type="ARBA" id="ARBA00023136"/>
    </source>
</evidence>
<name>A0A9N8EX15_9STRA</name>
<evidence type="ECO:0000313" key="15">
    <source>
        <dbReference type="EMBL" id="CAB9526295.1"/>
    </source>
</evidence>
<protein>
    <submittedName>
        <fullName evidence="15">Probable zinc metalloprotease EGY2, chloroplastic</fullName>
    </submittedName>
</protein>
<keyword evidence="8" id="KW-0378">Hydrolase</keyword>
<evidence type="ECO:0000256" key="5">
    <source>
        <dbReference type="ARBA" id="ARBA00022640"/>
    </source>
</evidence>
<evidence type="ECO:0000256" key="10">
    <source>
        <dbReference type="ARBA" id="ARBA00022989"/>
    </source>
</evidence>
<evidence type="ECO:0000256" key="8">
    <source>
        <dbReference type="ARBA" id="ARBA00022801"/>
    </source>
</evidence>
<dbReference type="CDD" id="cd06160">
    <property type="entry name" value="S2P-M50_like_2"/>
    <property type="match status" value="1"/>
</dbReference>
<feature type="transmembrane region" description="Helical" evidence="12">
    <location>
        <begin position="467"/>
        <end position="492"/>
    </location>
</feature>
<reference evidence="15" key="1">
    <citation type="submission" date="2020-06" db="EMBL/GenBank/DDBJ databases">
        <authorList>
            <consortium name="Plant Systems Biology data submission"/>
        </authorList>
    </citation>
    <scope>NUCLEOTIDE SEQUENCE</scope>
    <source>
        <strain evidence="15">D6</strain>
    </source>
</reference>
<dbReference type="Proteomes" id="UP001153069">
    <property type="component" value="Unassembled WGS sequence"/>
</dbReference>
<keyword evidence="16" id="KW-1185">Reference proteome</keyword>
<evidence type="ECO:0000256" key="3">
    <source>
        <dbReference type="ARBA" id="ARBA00007931"/>
    </source>
</evidence>
<proteinExistence type="inferred from homology"/>
<keyword evidence="6" id="KW-0645">Protease</keyword>
<feature type="transmembrane region" description="Helical" evidence="12">
    <location>
        <begin position="586"/>
        <end position="603"/>
    </location>
</feature>
<dbReference type="Pfam" id="PF02163">
    <property type="entry name" value="Peptidase_M50"/>
    <property type="match status" value="1"/>
</dbReference>
<comment type="similarity">
    <text evidence="3">Belongs to the peptidase M50B family.</text>
</comment>
<comment type="caution">
    <text evidence="15">The sequence shown here is derived from an EMBL/GenBank/DDBJ whole genome shotgun (WGS) entry which is preliminary data.</text>
</comment>
<dbReference type="GO" id="GO:0009507">
    <property type="term" value="C:chloroplast"/>
    <property type="evidence" value="ECO:0007669"/>
    <property type="project" value="UniProtKB-SubCell"/>
</dbReference>
<dbReference type="GO" id="GO:0016020">
    <property type="term" value="C:membrane"/>
    <property type="evidence" value="ECO:0007669"/>
    <property type="project" value="UniProtKB-SubCell"/>
</dbReference>
<accession>A0A9N8EX15</accession>
<evidence type="ECO:0000256" key="1">
    <source>
        <dbReference type="ARBA" id="ARBA00004141"/>
    </source>
</evidence>
<keyword evidence="5" id="KW-0934">Plastid</keyword>
<dbReference type="InterPro" id="IPR008915">
    <property type="entry name" value="Peptidase_M50"/>
</dbReference>
<keyword evidence="4" id="KW-0150">Chloroplast</keyword>
<evidence type="ECO:0000256" key="4">
    <source>
        <dbReference type="ARBA" id="ARBA00022528"/>
    </source>
</evidence>
<keyword evidence="9" id="KW-0809">Transit peptide</keyword>
<feature type="transmembrane region" description="Helical" evidence="12">
    <location>
        <begin position="544"/>
        <end position="565"/>
    </location>
</feature>
<feature type="domain" description="Peptidase M50" evidence="14">
    <location>
        <begin position="410"/>
        <end position="584"/>
    </location>
</feature>
<evidence type="ECO:0000256" key="2">
    <source>
        <dbReference type="ARBA" id="ARBA00004229"/>
    </source>
</evidence>
<keyword evidence="7 12" id="KW-0812">Transmembrane</keyword>
<organism evidence="15 16">
    <name type="scientific">Seminavis robusta</name>
    <dbReference type="NCBI Taxonomy" id="568900"/>
    <lineage>
        <taxon>Eukaryota</taxon>
        <taxon>Sar</taxon>
        <taxon>Stramenopiles</taxon>
        <taxon>Ochrophyta</taxon>
        <taxon>Bacillariophyta</taxon>
        <taxon>Bacillariophyceae</taxon>
        <taxon>Bacillariophycidae</taxon>
        <taxon>Naviculales</taxon>
        <taxon>Naviculaceae</taxon>
        <taxon>Seminavis</taxon>
    </lineage>
</organism>